<dbReference type="HOGENOM" id="CLU_015740_5_0_5"/>
<evidence type="ECO:0000256" key="3">
    <source>
        <dbReference type="ARBA" id="ARBA00022630"/>
    </source>
</evidence>
<proteinExistence type="inferred from homology"/>
<dbReference type="KEGG" id="xau:Xaut_2808"/>
<dbReference type="SUPFAM" id="SSF51905">
    <property type="entry name" value="FAD/NAD(P)-binding domain"/>
    <property type="match status" value="1"/>
</dbReference>
<dbReference type="Gene3D" id="1.10.8.870">
    <property type="entry name" value="Alpha-glycerophosphate oxidase, cap domain"/>
    <property type="match status" value="1"/>
</dbReference>
<dbReference type="Gene3D" id="6.10.250.1890">
    <property type="match status" value="1"/>
</dbReference>
<dbReference type="PhylomeDB" id="A7IJ55"/>
<evidence type="ECO:0000313" key="10">
    <source>
        <dbReference type="Proteomes" id="UP000002417"/>
    </source>
</evidence>
<dbReference type="EC" id="1.1.5.3" evidence="6"/>
<keyword evidence="3 6" id="KW-0285">Flavoprotein</keyword>
<dbReference type="PANTHER" id="PTHR11985">
    <property type="entry name" value="GLYCEROL-3-PHOSPHATE DEHYDROGENASE"/>
    <property type="match status" value="1"/>
</dbReference>
<accession>A7IJ55</accession>
<dbReference type="Proteomes" id="UP000002417">
    <property type="component" value="Chromosome"/>
</dbReference>
<evidence type="ECO:0000256" key="5">
    <source>
        <dbReference type="ARBA" id="ARBA00023002"/>
    </source>
</evidence>
<evidence type="ECO:0000256" key="1">
    <source>
        <dbReference type="ARBA" id="ARBA00001974"/>
    </source>
</evidence>
<dbReference type="eggNOG" id="COG0578">
    <property type="taxonomic scope" value="Bacteria"/>
</dbReference>
<dbReference type="PROSITE" id="PS00978">
    <property type="entry name" value="FAD_G3PDH_2"/>
    <property type="match status" value="1"/>
</dbReference>
<comment type="cofactor">
    <cofactor evidence="1 6">
        <name>FAD</name>
        <dbReference type="ChEBI" id="CHEBI:57692"/>
    </cofactor>
</comment>
<dbReference type="Gene3D" id="3.50.50.60">
    <property type="entry name" value="FAD/NAD(P)-binding domain"/>
    <property type="match status" value="1"/>
</dbReference>
<dbReference type="InterPro" id="IPR000447">
    <property type="entry name" value="G3P_DH_FAD-dep"/>
</dbReference>
<keyword evidence="5 6" id="KW-0560">Oxidoreductase</keyword>
<dbReference type="Pfam" id="PF16901">
    <property type="entry name" value="DAO_C"/>
    <property type="match status" value="1"/>
</dbReference>
<dbReference type="InterPro" id="IPR006076">
    <property type="entry name" value="FAD-dep_OxRdtase"/>
</dbReference>
<dbReference type="PRINTS" id="PR01001">
    <property type="entry name" value="FADG3PDH"/>
</dbReference>
<dbReference type="STRING" id="78245.Xaut_2808"/>
<gene>
    <name evidence="9" type="ordered locus">Xaut_2808</name>
</gene>
<keyword evidence="10" id="KW-1185">Reference proteome</keyword>
<dbReference type="InterPro" id="IPR038299">
    <property type="entry name" value="DAO_C_sf"/>
</dbReference>
<name>A7IJ55_XANP2</name>
<feature type="domain" description="FAD dependent oxidoreductase" evidence="7">
    <location>
        <begin position="18"/>
        <end position="371"/>
    </location>
</feature>
<dbReference type="NCBIfam" id="NF009906">
    <property type="entry name" value="PRK13369.1"/>
    <property type="match status" value="1"/>
</dbReference>
<dbReference type="EMBL" id="CP000781">
    <property type="protein sequence ID" value="ABS68048.1"/>
    <property type="molecule type" value="Genomic_DNA"/>
</dbReference>
<dbReference type="Pfam" id="PF01266">
    <property type="entry name" value="DAO"/>
    <property type="match status" value="1"/>
</dbReference>
<evidence type="ECO:0000256" key="2">
    <source>
        <dbReference type="ARBA" id="ARBA00007330"/>
    </source>
</evidence>
<evidence type="ECO:0000256" key="4">
    <source>
        <dbReference type="ARBA" id="ARBA00022827"/>
    </source>
</evidence>
<dbReference type="GO" id="GO:0009331">
    <property type="term" value="C:glycerol-3-phosphate dehydrogenase (FAD) complex"/>
    <property type="evidence" value="ECO:0007669"/>
    <property type="project" value="UniProtKB-UniRule"/>
</dbReference>
<keyword evidence="4" id="KW-0274">FAD</keyword>
<dbReference type="PANTHER" id="PTHR11985:SF15">
    <property type="entry name" value="GLYCEROL-3-PHOSPHATE DEHYDROGENASE, MITOCHONDRIAL"/>
    <property type="match status" value="1"/>
</dbReference>
<dbReference type="AlphaFoldDB" id="A7IJ55"/>
<dbReference type="PROSITE" id="PS00977">
    <property type="entry name" value="FAD_G3PDH_1"/>
    <property type="match status" value="1"/>
</dbReference>
<dbReference type="NCBIfam" id="NF008899">
    <property type="entry name" value="PRK12266.1"/>
    <property type="match status" value="1"/>
</dbReference>
<comment type="catalytic activity">
    <reaction evidence="6">
        <text>a quinone + sn-glycerol 3-phosphate = dihydroxyacetone phosphate + a quinol</text>
        <dbReference type="Rhea" id="RHEA:18977"/>
        <dbReference type="ChEBI" id="CHEBI:24646"/>
        <dbReference type="ChEBI" id="CHEBI:57597"/>
        <dbReference type="ChEBI" id="CHEBI:57642"/>
        <dbReference type="ChEBI" id="CHEBI:132124"/>
        <dbReference type="EC" id="1.1.5.3"/>
    </reaction>
</comment>
<feature type="domain" description="Alpha-glycerophosphate oxidase C-terminal" evidence="8">
    <location>
        <begin position="393"/>
        <end position="501"/>
    </location>
</feature>
<evidence type="ECO:0000256" key="6">
    <source>
        <dbReference type="RuleBase" id="RU361217"/>
    </source>
</evidence>
<evidence type="ECO:0000313" key="9">
    <source>
        <dbReference type="EMBL" id="ABS68048.1"/>
    </source>
</evidence>
<dbReference type="GO" id="GO:0046168">
    <property type="term" value="P:glycerol-3-phosphate catabolic process"/>
    <property type="evidence" value="ECO:0007669"/>
    <property type="project" value="TreeGrafter"/>
</dbReference>
<dbReference type="GO" id="GO:0004368">
    <property type="term" value="F:glycerol-3-phosphate dehydrogenase (quinone) activity"/>
    <property type="evidence" value="ECO:0007669"/>
    <property type="project" value="UniProtKB-EC"/>
</dbReference>
<dbReference type="Gene3D" id="3.30.9.10">
    <property type="entry name" value="D-Amino Acid Oxidase, subunit A, domain 2"/>
    <property type="match status" value="1"/>
</dbReference>
<sequence length="509" mass="56122">MMRRRGEAGMEETTRVFDLAIIGGGINGAGIARDAAGRGLSVVLFEQADLASGTSSASTKLIHGGLRYLEHYAFRLVREALAEREVLWGIAPHIIWPLRFVLPHHAGLRPAWMLRLGLFLYDHLGGRRLLPPTRTLDLRHDPAGLPLRPGLGTAFEYSDCWVEDARLVVLNARDAADRGASIRPRTKVVGAHRVDGLWEIEAEGMAGRESVRARALVDAAGPWAGQVLDVLQVKASARLRLVKGSHIVVHRLFAHDRCYLFQNGDGRIVFAIPYEGDFTLIGTTDLDYEGRPEDVAASPEEVAYLCAAASEYFAAALAPEQVVWAYSGVRALYDDGAGKAQEATRDYVLALDAPDGEAPLLSVFGGKITTYRRLAEATLARLAPHLPVLGPSFTGKVPLPGGDFPRQGFDHLLKSLRRTFPALDPALLKRLARAYGTSTFRLLEGVMHEDDLGDWFGAHLCRREVDWLMDQEWAMTAEDVLWRRSKLGLRTRHEEARTLDAYMAARRGG</sequence>
<comment type="similarity">
    <text evidence="2 6">Belongs to the FAD-dependent glycerol-3-phosphate dehydrogenase family.</text>
</comment>
<dbReference type="InterPro" id="IPR036188">
    <property type="entry name" value="FAD/NAD-bd_sf"/>
</dbReference>
<organism evidence="9 10">
    <name type="scientific">Xanthobacter autotrophicus (strain ATCC BAA-1158 / Py2)</name>
    <dbReference type="NCBI Taxonomy" id="78245"/>
    <lineage>
        <taxon>Bacteria</taxon>
        <taxon>Pseudomonadati</taxon>
        <taxon>Pseudomonadota</taxon>
        <taxon>Alphaproteobacteria</taxon>
        <taxon>Hyphomicrobiales</taxon>
        <taxon>Xanthobacteraceae</taxon>
        <taxon>Xanthobacter</taxon>
    </lineage>
</organism>
<reference evidence="9 10" key="1">
    <citation type="submission" date="2007-07" db="EMBL/GenBank/DDBJ databases">
        <title>Complete sequence of chromosome of Xanthobacter autotrophicus Py2.</title>
        <authorList>
            <consortium name="US DOE Joint Genome Institute"/>
            <person name="Copeland A."/>
            <person name="Lucas S."/>
            <person name="Lapidus A."/>
            <person name="Barry K."/>
            <person name="Glavina del Rio T."/>
            <person name="Hammon N."/>
            <person name="Israni S."/>
            <person name="Dalin E."/>
            <person name="Tice H."/>
            <person name="Pitluck S."/>
            <person name="Sims D."/>
            <person name="Brettin T."/>
            <person name="Bruce D."/>
            <person name="Detter J.C."/>
            <person name="Han C."/>
            <person name="Tapia R."/>
            <person name="Brainard J."/>
            <person name="Schmutz J."/>
            <person name="Larimer F."/>
            <person name="Land M."/>
            <person name="Hauser L."/>
            <person name="Kyrpides N."/>
            <person name="Kim E."/>
            <person name="Ensigns S.A."/>
            <person name="Richardson P."/>
        </authorList>
    </citation>
    <scope>NUCLEOTIDE SEQUENCE [LARGE SCALE GENOMIC DNA]</scope>
    <source>
        <strain evidence="10">ATCC BAA-1158 / Py2</strain>
    </source>
</reference>
<protein>
    <recommendedName>
        <fullName evidence="6">Glycerol-3-phosphate dehydrogenase</fullName>
        <ecNumber evidence="6">1.1.5.3</ecNumber>
    </recommendedName>
</protein>
<dbReference type="InterPro" id="IPR031656">
    <property type="entry name" value="DAO_C"/>
</dbReference>
<evidence type="ECO:0000259" key="7">
    <source>
        <dbReference type="Pfam" id="PF01266"/>
    </source>
</evidence>
<evidence type="ECO:0000259" key="8">
    <source>
        <dbReference type="Pfam" id="PF16901"/>
    </source>
</evidence>